<organism evidence="2 3">
    <name type="scientific">Streptomyces dengpaensis</name>
    <dbReference type="NCBI Taxonomy" id="2049881"/>
    <lineage>
        <taxon>Bacteria</taxon>
        <taxon>Bacillati</taxon>
        <taxon>Actinomycetota</taxon>
        <taxon>Actinomycetes</taxon>
        <taxon>Kitasatosporales</taxon>
        <taxon>Streptomycetaceae</taxon>
        <taxon>Streptomyces</taxon>
    </lineage>
</organism>
<dbReference type="Proteomes" id="UP000238413">
    <property type="component" value="Chromosome"/>
</dbReference>
<accession>A0ABN5HUL6</accession>
<evidence type="ECO:0000256" key="1">
    <source>
        <dbReference type="SAM" id="MobiDB-lite"/>
    </source>
</evidence>
<keyword evidence="3" id="KW-1185">Reference proteome</keyword>
<reference evidence="2 3" key="1">
    <citation type="submission" date="2018-02" db="EMBL/GenBank/DDBJ databases">
        <title>Complete genome sequence of Streptomyces dengpaensis, the producer of angucyclines.</title>
        <authorList>
            <person name="Yumei L."/>
        </authorList>
    </citation>
    <scope>NUCLEOTIDE SEQUENCE [LARGE SCALE GENOMIC DNA]</scope>
    <source>
        <strain evidence="2 3">XZHG99</strain>
    </source>
</reference>
<protein>
    <submittedName>
        <fullName evidence="2">Uncharacterized protein</fullName>
    </submittedName>
</protein>
<evidence type="ECO:0000313" key="2">
    <source>
        <dbReference type="EMBL" id="AVH54820.1"/>
    </source>
</evidence>
<sequence length="86" mass="9092">MYRSSEGLYEQIHPDRRSDPTVRQSAQPYPVRRNTAAAAAPAGNPVEADAECKPAAAPDNASFTPTGTDCCPLKVAETGFRAAGRS</sequence>
<name>A0ABN5HUL6_9ACTN</name>
<gene>
    <name evidence="2" type="ORF">C4B68_02280</name>
</gene>
<evidence type="ECO:0000313" key="3">
    <source>
        <dbReference type="Proteomes" id="UP000238413"/>
    </source>
</evidence>
<dbReference type="EMBL" id="CP026652">
    <property type="protein sequence ID" value="AVH54820.1"/>
    <property type="molecule type" value="Genomic_DNA"/>
</dbReference>
<proteinExistence type="predicted"/>
<feature type="region of interest" description="Disordered" evidence="1">
    <location>
        <begin position="1"/>
        <end position="29"/>
    </location>
</feature>